<dbReference type="GO" id="GO:0005886">
    <property type="term" value="C:plasma membrane"/>
    <property type="evidence" value="ECO:0007669"/>
    <property type="project" value="UniProtKB-SubCell"/>
</dbReference>
<feature type="transmembrane region" description="Helical" evidence="8">
    <location>
        <begin position="245"/>
        <end position="265"/>
    </location>
</feature>
<evidence type="ECO:0000256" key="4">
    <source>
        <dbReference type="ARBA" id="ARBA00022692"/>
    </source>
</evidence>
<dbReference type="PANTHER" id="PTHR43029:SF10">
    <property type="entry name" value="AMMONIUM TRANSPORTER MEP2"/>
    <property type="match status" value="1"/>
</dbReference>
<keyword evidence="3 8" id="KW-0813">Transport</keyword>
<accession>R0EHL6</accession>
<dbReference type="InterPro" id="IPR029020">
    <property type="entry name" value="Ammonium/urea_transptr"/>
</dbReference>
<dbReference type="SUPFAM" id="SSF111352">
    <property type="entry name" value="Ammonium transporter"/>
    <property type="match status" value="1"/>
</dbReference>
<dbReference type="Proteomes" id="UP000013063">
    <property type="component" value="Unassembled WGS sequence"/>
</dbReference>
<comment type="caution">
    <text evidence="11">The sequence shown here is derived from an EMBL/GenBank/DDBJ whole genome shotgun (WGS) entry which is preliminary data.</text>
</comment>
<dbReference type="EMBL" id="APMP01000015">
    <property type="protein sequence ID" value="ENZ81534.1"/>
    <property type="molecule type" value="Genomic_DNA"/>
</dbReference>
<name>R0EHL6_CAUVI</name>
<evidence type="ECO:0000256" key="9">
    <source>
        <dbReference type="SAM" id="MobiDB-lite"/>
    </source>
</evidence>
<dbReference type="InterPro" id="IPR024041">
    <property type="entry name" value="NH4_transpt_AmtB-like_dom"/>
</dbReference>
<dbReference type="PROSITE" id="PS01219">
    <property type="entry name" value="AMMONIUM_TRANSP"/>
    <property type="match status" value="1"/>
</dbReference>
<feature type="domain" description="Ammonium transporter AmtB-like" evidence="10">
    <location>
        <begin position="36"/>
        <end position="470"/>
    </location>
</feature>
<protein>
    <recommendedName>
        <fullName evidence="8">Ammonium transporter</fullName>
    </recommendedName>
</protein>
<feature type="transmembrane region" description="Helical" evidence="8">
    <location>
        <begin position="277"/>
        <end position="297"/>
    </location>
</feature>
<evidence type="ECO:0000313" key="11">
    <source>
        <dbReference type="EMBL" id="ENZ81534.1"/>
    </source>
</evidence>
<feature type="transmembrane region" description="Helical" evidence="8">
    <location>
        <begin position="424"/>
        <end position="443"/>
    </location>
</feature>
<sequence length="472" mass="48914" precursor="true">TSRLATPAPAAAAPAATPAPKAAPTITDKVDKGDNAWMLVSTLLVLLMIIPGLALFYGGLVRTKNMLSVMMQVSTVGIIGILAWALWGYSLAFSDGGSWDTFVGGFSRLFLKGVTPSSNVATFSTGVVIPEFTYIAFQSTFAAITAALVVGSLVERFKFSAMVVFAVLWPLLSYYPIAHMVWWWPGPDAIALNPTVTPKGGLSWGFGALDFAGGTVVHINAGIAALVGALILGKRQGYGKEPMPPHSLTLTLVGAGLLWVGWFGFNAGSNLEASGGASLAMINTFLATAAAGLSWIVVEWATRGKPSALGLASGLVAGLVAVTPAAGYAGPMGSILLGLVVSPVCIFFCSVVKNAFKYDDSLDAFGIHGIGGIVGALGTGLLVNPKWGGAGVVDYTTCGKDGDLLTCDNGAYDLVTQMMAQIKAVGVTIIWSLVASAIVFFVIKLIMGIRASAEAEEEGLDISEHGERAYHS</sequence>
<evidence type="ECO:0000313" key="12">
    <source>
        <dbReference type="Proteomes" id="UP000013063"/>
    </source>
</evidence>
<feature type="transmembrane region" description="Helical" evidence="8">
    <location>
        <begin position="309"/>
        <end position="329"/>
    </location>
</feature>
<gene>
    <name evidence="11" type="ORF">OR37_02469</name>
</gene>
<dbReference type="Gene3D" id="1.10.3430.10">
    <property type="entry name" value="Ammonium transporter AmtB like domains"/>
    <property type="match status" value="1"/>
</dbReference>
<dbReference type="eggNOG" id="COG0004">
    <property type="taxonomic scope" value="Bacteria"/>
</dbReference>
<comment type="subcellular location">
    <subcellularLocation>
        <location evidence="8">Cell membrane</location>
        <topology evidence="8">Multi-pass membrane protein</topology>
    </subcellularLocation>
    <subcellularLocation>
        <location evidence="1">Membrane</location>
        <topology evidence="1">Multi-pass membrane protein</topology>
    </subcellularLocation>
</comment>
<dbReference type="PANTHER" id="PTHR43029">
    <property type="entry name" value="AMMONIUM TRANSPORTER MEP2"/>
    <property type="match status" value="1"/>
</dbReference>
<dbReference type="NCBIfam" id="TIGR00836">
    <property type="entry name" value="amt"/>
    <property type="match status" value="1"/>
</dbReference>
<proteinExistence type="inferred from homology"/>
<evidence type="ECO:0000256" key="1">
    <source>
        <dbReference type="ARBA" id="ARBA00004141"/>
    </source>
</evidence>
<organism evidence="11 12">
    <name type="scientific">Caulobacter vibrioides OR37</name>
    <dbReference type="NCBI Taxonomy" id="1292034"/>
    <lineage>
        <taxon>Bacteria</taxon>
        <taxon>Pseudomonadati</taxon>
        <taxon>Pseudomonadota</taxon>
        <taxon>Alphaproteobacteria</taxon>
        <taxon>Caulobacterales</taxon>
        <taxon>Caulobacteraceae</taxon>
        <taxon>Caulobacter</taxon>
    </lineage>
</organism>
<feature type="transmembrane region" description="Helical" evidence="8">
    <location>
        <begin position="161"/>
        <end position="184"/>
    </location>
</feature>
<keyword evidence="6 8" id="KW-0472">Membrane</keyword>
<evidence type="ECO:0000256" key="5">
    <source>
        <dbReference type="ARBA" id="ARBA00022989"/>
    </source>
</evidence>
<evidence type="ECO:0000256" key="7">
    <source>
        <dbReference type="ARBA" id="ARBA00023177"/>
    </source>
</evidence>
<feature type="non-terminal residue" evidence="11">
    <location>
        <position position="1"/>
    </location>
</feature>
<dbReference type="AlphaFoldDB" id="R0EHL6"/>
<evidence type="ECO:0000256" key="3">
    <source>
        <dbReference type="ARBA" id="ARBA00022448"/>
    </source>
</evidence>
<dbReference type="Pfam" id="PF00909">
    <property type="entry name" value="Ammonium_transp"/>
    <property type="match status" value="1"/>
</dbReference>
<keyword evidence="12" id="KW-1185">Reference proteome</keyword>
<feature type="region of interest" description="Disordered" evidence="9">
    <location>
        <begin position="1"/>
        <end position="24"/>
    </location>
</feature>
<evidence type="ECO:0000256" key="6">
    <source>
        <dbReference type="ARBA" id="ARBA00023136"/>
    </source>
</evidence>
<evidence type="ECO:0000256" key="2">
    <source>
        <dbReference type="ARBA" id="ARBA00005887"/>
    </source>
</evidence>
<feature type="transmembrane region" description="Helical" evidence="8">
    <location>
        <begin position="364"/>
        <end position="383"/>
    </location>
</feature>
<reference evidence="11 12" key="1">
    <citation type="journal article" date="2013" name="Genome Announc.">
        <title>Draft Genome Sequence for Caulobacter sp. Strain OR37, a Bacterium Tolerant to Heavy Metals.</title>
        <authorList>
            <person name="Utturkar S.M."/>
            <person name="Bollmann A."/>
            <person name="Brzoska R.M."/>
            <person name="Klingeman D.M."/>
            <person name="Epstein S.E."/>
            <person name="Palumbo A.V."/>
            <person name="Brown S.D."/>
        </authorList>
    </citation>
    <scope>NUCLEOTIDE SEQUENCE [LARGE SCALE GENOMIC DNA]</scope>
    <source>
        <strain evidence="11 12">OR37</strain>
    </source>
</reference>
<comment type="similarity">
    <text evidence="2 8">Belongs to the ammonia transporter channel (TC 1.A.11.2) family.</text>
</comment>
<dbReference type="InterPro" id="IPR018047">
    <property type="entry name" value="Ammonium_transpt_CS"/>
</dbReference>
<dbReference type="RefSeq" id="WP_004620185.1">
    <property type="nucleotide sequence ID" value="NZ_APMP01000015.1"/>
</dbReference>
<feature type="transmembrane region" description="Helical" evidence="8">
    <location>
        <begin position="132"/>
        <end position="154"/>
    </location>
</feature>
<feature type="transmembrane region" description="Helical" evidence="8">
    <location>
        <begin position="204"/>
        <end position="233"/>
    </location>
</feature>
<evidence type="ECO:0000256" key="8">
    <source>
        <dbReference type="RuleBase" id="RU362002"/>
    </source>
</evidence>
<keyword evidence="7 8" id="KW-0924">Ammonia transport</keyword>
<feature type="transmembrane region" description="Helical" evidence="8">
    <location>
        <begin position="36"/>
        <end position="57"/>
    </location>
</feature>
<keyword evidence="4 8" id="KW-0812">Transmembrane</keyword>
<evidence type="ECO:0000259" key="10">
    <source>
        <dbReference type="Pfam" id="PF00909"/>
    </source>
</evidence>
<keyword evidence="5 8" id="KW-1133">Transmembrane helix</keyword>
<dbReference type="STRING" id="1292034.OR37_02469"/>
<feature type="transmembrane region" description="Helical" evidence="8">
    <location>
        <begin position="335"/>
        <end position="352"/>
    </location>
</feature>
<feature type="transmembrane region" description="Helical" evidence="8">
    <location>
        <begin position="69"/>
        <end position="89"/>
    </location>
</feature>
<dbReference type="InterPro" id="IPR001905">
    <property type="entry name" value="Ammonium_transpt"/>
</dbReference>
<dbReference type="PATRIC" id="fig|1292034.3.peg.2453"/>
<dbReference type="GO" id="GO:0008519">
    <property type="term" value="F:ammonium channel activity"/>
    <property type="evidence" value="ECO:0007669"/>
    <property type="project" value="InterPro"/>
</dbReference>